<name>A0A9Q1GV90_9CARY</name>
<reference evidence="1" key="1">
    <citation type="submission" date="2022-04" db="EMBL/GenBank/DDBJ databases">
        <title>Carnegiea gigantea Genome sequencing and assembly v2.</title>
        <authorList>
            <person name="Copetti D."/>
            <person name="Sanderson M.J."/>
            <person name="Burquez A."/>
            <person name="Wojciechowski M.F."/>
        </authorList>
    </citation>
    <scope>NUCLEOTIDE SEQUENCE</scope>
    <source>
        <strain evidence="1">SGP5-SGP5p</strain>
        <tissue evidence="1">Aerial part</tissue>
    </source>
</reference>
<dbReference type="AlphaFoldDB" id="A0A9Q1GV90"/>
<organism evidence="1 2">
    <name type="scientific">Carnegiea gigantea</name>
    <dbReference type="NCBI Taxonomy" id="171969"/>
    <lineage>
        <taxon>Eukaryota</taxon>
        <taxon>Viridiplantae</taxon>
        <taxon>Streptophyta</taxon>
        <taxon>Embryophyta</taxon>
        <taxon>Tracheophyta</taxon>
        <taxon>Spermatophyta</taxon>
        <taxon>Magnoliopsida</taxon>
        <taxon>eudicotyledons</taxon>
        <taxon>Gunneridae</taxon>
        <taxon>Pentapetalae</taxon>
        <taxon>Caryophyllales</taxon>
        <taxon>Cactineae</taxon>
        <taxon>Cactaceae</taxon>
        <taxon>Cactoideae</taxon>
        <taxon>Echinocereeae</taxon>
        <taxon>Carnegiea</taxon>
    </lineage>
</organism>
<comment type="caution">
    <text evidence="1">The sequence shown here is derived from an EMBL/GenBank/DDBJ whole genome shotgun (WGS) entry which is preliminary data.</text>
</comment>
<sequence length="152" mass="17701">MVLNVFSNDDVEVCHEHALEYMHDLWTNWRGIISQSLEGAYDKLWIICLVGSGAKTRNEPSFLQIFNETHKKGSDYIATAVAQKYLHSGPWRRHKAKDIRELYSTRPELEVELNASRRKNEWKQKMNNIKSYGVSSNKNEKGQGSYFLTIQH</sequence>
<keyword evidence="2" id="KW-1185">Reference proteome</keyword>
<accession>A0A9Q1GV90</accession>
<evidence type="ECO:0000313" key="1">
    <source>
        <dbReference type="EMBL" id="KAJ8427255.1"/>
    </source>
</evidence>
<dbReference type="EMBL" id="JAKOGI010001165">
    <property type="protein sequence ID" value="KAJ8427255.1"/>
    <property type="molecule type" value="Genomic_DNA"/>
</dbReference>
<dbReference type="Proteomes" id="UP001153076">
    <property type="component" value="Unassembled WGS sequence"/>
</dbReference>
<gene>
    <name evidence="1" type="ORF">Cgig2_003559</name>
</gene>
<proteinExistence type="predicted"/>
<evidence type="ECO:0000313" key="2">
    <source>
        <dbReference type="Proteomes" id="UP001153076"/>
    </source>
</evidence>
<protein>
    <submittedName>
        <fullName evidence="1">Uncharacterized protein</fullName>
    </submittedName>
</protein>
<dbReference type="OrthoDB" id="1301679at2759"/>